<gene>
    <name evidence="1" type="ORF">DI616_16525</name>
</gene>
<evidence type="ECO:0000313" key="1">
    <source>
        <dbReference type="EMBL" id="TKW64979.1"/>
    </source>
</evidence>
<accession>A0A533HZS7</accession>
<dbReference type="Gene3D" id="1.10.3210.10">
    <property type="entry name" value="Hypothetical protein af1432"/>
    <property type="match status" value="1"/>
</dbReference>
<dbReference type="SUPFAM" id="SSF109604">
    <property type="entry name" value="HD-domain/PDEase-like"/>
    <property type="match status" value="1"/>
</dbReference>
<organism evidence="1 2">
    <name type="scientific">Paracoccus denitrificans</name>
    <dbReference type="NCBI Taxonomy" id="266"/>
    <lineage>
        <taxon>Bacteria</taxon>
        <taxon>Pseudomonadati</taxon>
        <taxon>Pseudomonadota</taxon>
        <taxon>Alphaproteobacteria</taxon>
        <taxon>Rhodobacterales</taxon>
        <taxon>Paracoccaceae</taxon>
        <taxon>Paracoccus</taxon>
    </lineage>
</organism>
<reference evidence="1 2" key="1">
    <citation type="journal article" date="2017" name="Nat. Commun.">
        <title>In situ click chemistry generation of cyclooxygenase-2 inhibitors.</title>
        <authorList>
            <person name="Bhardwaj A."/>
            <person name="Kaur J."/>
            <person name="Wuest M."/>
            <person name="Wuest F."/>
        </authorList>
    </citation>
    <scope>NUCLEOTIDE SEQUENCE [LARGE SCALE GENOMIC DNA]</scope>
    <source>
        <strain evidence="1">S2_012_000_R3_94</strain>
    </source>
</reference>
<sequence>MKIEDAITIATEAHRGQQDKGGQPYILHPLRLMLAAANHDERIVALLHDVIEDSDWTLDELLARGLSARQADALDAVTRRNDEGYDAFIRRAGADPLGRAVKILDLQDNSDLSRIAAPGEVDHARIEKYRRALALLLSS</sequence>
<evidence type="ECO:0000313" key="2">
    <source>
        <dbReference type="Proteomes" id="UP000315344"/>
    </source>
</evidence>
<dbReference type="AlphaFoldDB" id="A0A533HZS7"/>
<dbReference type="Proteomes" id="UP000315344">
    <property type="component" value="Unassembled WGS sequence"/>
</dbReference>
<dbReference type="EMBL" id="VAFL01000017">
    <property type="protein sequence ID" value="TKW64979.1"/>
    <property type="molecule type" value="Genomic_DNA"/>
</dbReference>
<protein>
    <submittedName>
        <fullName evidence="1">HD domain-containing protein</fullName>
    </submittedName>
</protein>
<name>A0A533HZS7_PARDE</name>
<comment type="caution">
    <text evidence="1">The sequence shown here is derived from an EMBL/GenBank/DDBJ whole genome shotgun (WGS) entry which is preliminary data.</text>
</comment>
<proteinExistence type="predicted"/>